<sequence length="202" mass="22370">MLKLRWTSTTGLGGHYRIKQGAIPASHLLNNGFLSLKKDHGALVIRSNTNMNKIVCNSVQPASSGATHGAPSNNSWINRKGWILGMVISLILPFWRSKWGPLLKIKKEVDMVVESVENVAEIVEMVAEKVEEVADNIADKLPGDGKLKEALRLVENVAKETAKDAHLVDQLMEKVEEVEEKVESFMEPVLHEDKATKDKPNA</sequence>
<accession>A0A6P6GD94</accession>
<dbReference type="PANTHER" id="PTHR33735">
    <property type="entry name" value="EXPRESSED PROTEIN"/>
    <property type="match status" value="1"/>
</dbReference>
<evidence type="ECO:0000313" key="1">
    <source>
        <dbReference type="Proteomes" id="UP001652623"/>
    </source>
</evidence>
<name>A0A6P6GD94_ZIZJJ</name>
<evidence type="ECO:0000313" key="2">
    <source>
        <dbReference type="RefSeq" id="XP_024932086.3"/>
    </source>
</evidence>
<reference evidence="2" key="1">
    <citation type="submission" date="2025-08" db="UniProtKB">
        <authorList>
            <consortium name="RefSeq"/>
        </authorList>
    </citation>
    <scope>IDENTIFICATION</scope>
    <source>
        <tissue evidence="2">Seedling</tissue>
    </source>
</reference>
<protein>
    <submittedName>
        <fullName evidence="2">Uncharacterized protein LOC112492528 isoform X1</fullName>
    </submittedName>
</protein>
<proteinExistence type="predicted"/>
<dbReference type="KEGG" id="zju:112492528"/>
<dbReference type="PANTHER" id="PTHR33735:SF14">
    <property type="entry name" value="PHAGE CAPSID SCAFFOLDING PROTEIN (GPO) SERINE PEPTIDASE"/>
    <property type="match status" value="1"/>
</dbReference>
<dbReference type="AlphaFoldDB" id="A0A6P6GD94"/>
<dbReference type="InParanoid" id="A0A6P6GD94"/>
<dbReference type="RefSeq" id="XP_024932086.3">
    <property type="nucleotide sequence ID" value="XM_025076318.3"/>
</dbReference>
<organism evidence="1 2">
    <name type="scientific">Ziziphus jujuba</name>
    <name type="common">Chinese jujube</name>
    <name type="synonym">Ziziphus sativa</name>
    <dbReference type="NCBI Taxonomy" id="326968"/>
    <lineage>
        <taxon>Eukaryota</taxon>
        <taxon>Viridiplantae</taxon>
        <taxon>Streptophyta</taxon>
        <taxon>Embryophyta</taxon>
        <taxon>Tracheophyta</taxon>
        <taxon>Spermatophyta</taxon>
        <taxon>Magnoliopsida</taxon>
        <taxon>eudicotyledons</taxon>
        <taxon>Gunneridae</taxon>
        <taxon>Pentapetalae</taxon>
        <taxon>rosids</taxon>
        <taxon>fabids</taxon>
        <taxon>Rosales</taxon>
        <taxon>Rhamnaceae</taxon>
        <taxon>Paliureae</taxon>
        <taxon>Ziziphus</taxon>
    </lineage>
</organism>
<gene>
    <name evidence="2" type="primary">LOC112492528</name>
</gene>
<keyword evidence="1" id="KW-1185">Reference proteome</keyword>
<dbReference type="Proteomes" id="UP001652623">
    <property type="component" value="Chromosome 7"/>
</dbReference>
<dbReference type="GeneID" id="112492528"/>